<evidence type="ECO:0000256" key="3">
    <source>
        <dbReference type="ARBA" id="ARBA00022729"/>
    </source>
</evidence>
<organism evidence="7 8">
    <name type="scientific">Inhella proteolytica</name>
    <dbReference type="NCBI Taxonomy" id="2795029"/>
    <lineage>
        <taxon>Bacteria</taxon>
        <taxon>Pseudomonadati</taxon>
        <taxon>Pseudomonadota</taxon>
        <taxon>Betaproteobacteria</taxon>
        <taxon>Burkholderiales</taxon>
        <taxon>Sphaerotilaceae</taxon>
        <taxon>Inhella</taxon>
    </lineage>
</organism>
<evidence type="ECO:0000313" key="7">
    <source>
        <dbReference type="EMBL" id="MBH9579527.1"/>
    </source>
</evidence>
<dbReference type="RefSeq" id="WP_198113475.1">
    <property type="nucleotide sequence ID" value="NZ_JAEDAK010000024.1"/>
</dbReference>
<dbReference type="Proteomes" id="UP000613266">
    <property type="component" value="Unassembled WGS sequence"/>
</dbReference>
<name>A0A931NG53_9BURK</name>
<comment type="similarity">
    <text evidence="2">Belongs to the MipA/OmpV family.</text>
</comment>
<feature type="signal peptide" evidence="6">
    <location>
        <begin position="1"/>
        <end position="18"/>
    </location>
</feature>
<keyword evidence="8" id="KW-1185">Reference proteome</keyword>
<dbReference type="PANTHER" id="PTHR38776:SF1">
    <property type="entry name" value="MLTA-INTERACTING PROTEIN-RELATED"/>
    <property type="match status" value="1"/>
</dbReference>
<evidence type="ECO:0000256" key="2">
    <source>
        <dbReference type="ARBA" id="ARBA00005722"/>
    </source>
</evidence>
<reference evidence="7" key="1">
    <citation type="submission" date="2020-12" db="EMBL/GenBank/DDBJ databases">
        <title>The genome sequence of Inhella sp. 1Y17.</title>
        <authorList>
            <person name="Liu Y."/>
        </authorList>
    </citation>
    <scope>NUCLEOTIDE SEQUENCE</scope>
    <source>
        <strain evidence="7">1Y17</strain>
    </source>
</reference>
<dbReference type="Pfam" id="PF06629">
    <property type="entry name" value="MipA"/>
    <property type="match status" value="1"/>
</dbReference>
<dbReference type="EMBL" id="JAEDAK010000024">
    <property type="protein sequence ID" value="MBH9579527.1"/>
    <property type="molecule type" value="Genomic_DNA"/>
</dbReference>
<keyword evidence="5" id="KW-0998">Cell outer membrane</keyword>
<dbReference type="AlphaFoldDB" id="A0A931NG53"/>
<sequence length="274" mass="29651">MRRIALSALALASSPVWAEGDAPAAPPPRWELGAFALGVSQQAYPGADQQVQRTLVLPYLLYRGPLLRSDGETTGLRALRTAQFEFDVGFAGSFGSSAEDVDARRGMPRLGTLVELGPRLKWNLGPAPAQGRWQALMPLRAVFDLSDGMARRGWAFEPELIYARRSACGWRYSLGIGAIAADRRLADTFYGVRPAQALPERPAYAARAGLVAWRLSSGFSRPLGPDWRLFGFARLDSVAGAANRDSPLVRQTLGWSAGLGLSYTFARSSEPGVD</sequence>
<comment type="caution">
    <text evidence="7">The sequence shown here is derived from an EMBL/GenBank/DDBJ whole genome shotgun (WGS) entry which is preliminary data.</text>
</comment>
<keyword evidence="4" id="KW-0472">Membrane</keyword>
<proteinExistence type="inferred from homology"/>
<evidence type="ECO:0000256" key="5">
    <source>
        <dbReference type="ARBA" id="ARBA00023237"/>
    </source>
</evidence>
<gene>
    <name evidence="7" type="ORF">I7X39_21730</name>
</gene>
<accession>A0A931NG53</accession>
<dbReference type="PANTHER" id="PTHR38776">
    <property type="entry name" value="MLTA-INTERACTING PROTEIN-RELATED"/>
    <property type="match status" value="1"/>
</dbReference>
<keyword evidence="3 6" id="KW-0732">Signal</keyword>
<protein>
    <submittedName>
        <fullName evidence="7">MipA/OmpV family protein</fullName>
    </submittedName>
</protein>
<evidence type="ECO:0000256" key="4">
    <source>
        <dbReference type="ARBA" id="ARBA00023136"/>
    </source>
</evidence>
<dbReference type="InterPro" id="IPR010583">
    <property type="entry name" value="MipA"/>
</dbReference>
<evidence type="ECO:0000313" key="8">
    <source>
        <dbReference type="Proteomes" id="UP000613266"/>
    </source>
</evidence>
<comment type="subcellular location">
    <subcellularLocation>
        <location evidence="1">Cell outer membrane</location>
    </subcellularLocation>
</comment>
<evidence type="ECO:0000256" key="1">
    <source>
        <dbReference type="ARBA" id="ARBA00004442"/>
    </source>
</evidence>
<feature type="chain" id="PRO_5036967730" evidence="6">
    <location>
        <begin position="19"/>
        <end position="274"/>
    </location>
</feature>
<evidence type="ECO:0000256" key="6">
    <source>
        <dbReference type="SAM" id="SignalP"/>
    </source>
</evidence>
<dbReference type="GO" id="GO:0009279">
    <property type="term" value="C:cell outer membrane"/>
    <property type="evidence" value="ECO:0007669"/>
    <property type="project" value="UniProtKB-SubCell"/>
</dbReference>